<sequence length="330" mass="37127">MASTANEAFLTAPAETPFNLPVNVFSSYISDATARQCQAAQPTKAECKNDGIAANDFLTALEQLSLFTELSPSLSQYDYELLIANQISSAPDDAQARQSYTEFSVEWRGMQLDSHLVQYQHRGAVTPKDVEQIILHWWQHAEKQQIFTTPYLYQAMGASDYTNQLVLPESLNEFELSRQYLYPDPFKGVLARYLHPNFTEAVLDITIYPVLSVLDGQTDERLSKELTDAINEARETASAREMSIDIKQHQTPFIHESSPPEQGLMSEMVAESDSGESLYASIYVFQLEDKFVKISTTFPARVGDELVRAALKKIKVPPESPLMKELRLAL</sequence>
<keyword evidence="2" id="KW-1185">Reference proteome</keyword>
<evidence type="ECO:0000313" key="1">
    <source>
        <dbReference type="EMBL" id="MDC8832705.1"/>
    </source>
</evidence>
<name>A0ABT5L6N1_9ALTE</name>
<protein>
    <submittedName>
        <fullName evidence="1">Uncharacterized protein</fullName>
    </submittedName>
</protein>
<proteinExistence type="predicted"/>
<dbReference type="EMBL" id="JAQQXP010000003">
    <property type="protein sequence ID" value="MDC8832705.1"/>
    <property type="molecule type" value="Genomic_DNA"/>
</dbReference>
<dbReference type="RefSeq" id="WP_273642560.1">
    <property type="nucleotide sequence ID" value="NZ_JAQQXP010000003.1"/>
</dbReference>
<dbReference type="Proteomes" id="UP001218788">
    <property type="component" value="Unassembled WGS sequence"/>
</dbReference>
<evidence type="ECO:0000313" key="2">
    <source>
        <dbReference type="Proteomes" id="UP001218788"/>
    </source>
</evidence>
<accession>A0ABT5L6N1</accession>
<gene>
    <name evidence="1" type="ORF">OIK42_18270</name>
</gene>
<organism evidence="1 2">
    <name type="scientific">Alteromonas gilva</name>
    <dbReference type="NCBI Taxonomy" id="2987522"/>
    <lineage>
        <taxon>Bacteria</taxon>
        <taxon>Pseudomonadati</taxon>
        <taxon>Pseudomonadota</taxon>
        <taxon>Gammaproteobacteria</taxon>
        <taxon>Alteromonadales</taxon>
        <taxon>Alteromonadaceae</taxon>
        <taxon>Alteromonas/Salinimonas group</taxon>
        <taxon>Alteromonas</taxon>
    </lineage>
</organism>
<reference evidence="1 2" key="1">
    <citation type="submission" date="2022-10" db="EMBL/GenBank/DDBJ databases">
        <title>Alteromonas sp. chi3 Genome sequencing.</title>
        <authorList>
            <person name="Park S."/>
        </authorList>
    </citation>
    <scope>NUCLEOTIDE SEQUENCE [LARGE SCALE GENOMIC DNA]</scope>
    <source>
        <strain evidence="2">chi3</strain>
    </source>
</reference>
<comment type="caution">
    <text evidence="1">The sequence shown here is derived from an EMBL/GenBank/DDBJ whole genome shotgun (WGS) entry which is preliminary data.</text>
</comment>